<reference evidence="4" key="2">
    <citation type="submission" date="2020-09" db="EMBL/GenBank/DDBJ databases">
        <authorList>
            <person name="Sun Q."/>
            <person name="Zhou Y."/>
        </authorList>
    </citation>
    <scope>NUCLEOTIDE SEQUENCE</scope>
    <source>
        <strain evidence="4">CGMCC 4.7299</strain>
    </source>
</reference>
<feature type="domain" description="Thioesterase TesA-like" evidence="3">
    <location>
        <begin position="25"/>
        <end position="247"/>
    </location>
</feature>
<keyword evidence="2" id="KW-0378">Hydrolase</keyword>
<comment type="similarity">
    <text evidence="1">Belongs to the thioesterase family.</text>
</comment>
<dbReference type="PANTHER" id="PTHR11487">
    <property type="entry name" value="THIOESTERASE"/>
    <property type="match status" value="1"/>
</dbReference>
<dbReference type="EMBL" id="BMMX01000002">
    <property type="protein sequence ID" value="GGK78966.1"/>
    <property type="molecule type" value="Genomic_DNA"/>
</dbReference>
<dbReference type="Proteomes" id="UP000656042">
    <property type="component" value="Unassembled WGS sequence"/>
</dbReference>
<proteinExistence type="inferred from homology"/>
<comment type="caution">
    <text evidence="4">The sequence shown here is derived from an EMBL/GenBank/DDBJ whole genome shotgun (WGS) entry which is preliminary data.</text>
</comment>
<dbReference type="GO" id="GO:0008610">
    <property type="term" value="P:lipid biosynthetic process"/>
    <property type="evidence" value="ECO:0007669"/>
    <property type="project" value="TreeGrafter"/>
</dbReference>
<dbReference type="InterPro" id="IPR012223">
    <property type="entry name" value="TEII"/>
</dbReference>
<accession>A0A8J3BUN8</accession>
<dbReference type="Pfam" id="PF00975">
    <property type="entry name" value="Thioesterase"/>
    <property type="match status" value="1"/>
</dbReference>
<gene>
    <name evidence="4" type="ORF">GCM10012284_11120</name>
</gene>
<keyword evidence="5" id="KW-1185">Reference proteome</keyword>
<sequence>MPVETLSDRWLRRFVKAPAPRSRLVCFPHAGGSASYYLPVARALGDIADVVAVQYPGRQDRRHEPFLPTLADVADQMLGVAGPLDDLPLVLFGHSMGASIAFEVAARLEAGGARPAALFASGRRAPSTHRVETVHKQDDAGLLAEVRDLNGTDTALLNSDPEFRQMVLPALRADYRAAETYEWVPGPALGCPIVALRGVDDPHADEAETLAWQQHTTGGFEMHSFTGGHFFVNDHVAEVIRLVRGRLSAAAHP</sequence>
<dbReference type="SUPFAM" id="SSF53474">
    <property type="entry name" value="alpha/beta-Hydrolases"/>
    <property type="match status" value="1"/>
</dbReference>
<dbReference type="AlphaFoldDB" id="A0A8J3BUN8"/>
<protein>
    <submittedName>
        <fullName evidence="4">Thioesterase</fullName>
    </submittedName>
</protein>
<evidence type="ECO:0000259" key="3">
    <source>
        <dbReference type="SMART" id="SM00824"/>
    </source>
</evidence>
<organism evidence="4 5">
    <name type="scientific">Mangrovihabitans endophyticus</name>
    <dbReference type="NCBI Taxonomy" id="1751298"/>
    <lineage>
        <taxon>Bacteria</taxon>
        <taxon>Bacillati</taxon>
        <taxon>Actinomycetota</taxon>
        <taxon>Actinomycetes</taxon>
        <taxon>Micromonosporales</taxon>
        <taxon>Micromonosporaceae</taxon>
        <taxon>Mangrovihabitans</taxon>
    </lineage>
</organism>
<evidence type="ECO:0000313" key="4">
    <source>
        <dbReference type="EMBL" id="GGK78966.1"/>
    </source>
</evidence>
<evidence type="ECO:0000313" key="5">
    <source>
        <dbReference type="Proteomes" id="UP000656042"/>
    </source>
</evidence>
<dbReference type="InterPro" id="IPR020802">
    <property type="entry name" value="TesA-like"/>
</dbReference>
<evidence type="ECO:0000256" key="2">
    <source>
        <dbReference type="ARBA" id="ARBA00022801"/>
    </source>
</evidence>
<dbReference type="SMART" id="SM00824">
    <property type="entry name" value="PKS_TE"/>
    <property type="match status" value="1"/>
</dbReference>
<dbReference type="GO" id="GO:0016787">
    <property type="term" value="F:hydrolase activity"/>
    <property type="evidence" value="ECO:0007669"/>
    <property type="project" value="UniProtKB-KW"/>
</dbReference>
<dbReference type="PANTHER" id="PTHR11487:SF0">
    <property type="entry name" value="S-ACYL FATTY ACID SYNTHASE THIOESTERASE, MEDIUM CHAIN"/>
    <property type="match status" value="1"/>
</dbReference>
<reference evidence="4" key="1">
    <citation type="journal article" date="2014" name="Int. J. Syst. Evol. Microbiol.">
        <title>Complete genome sequence of Corynebacterium casei LMG S-19264T (=DSM 44701T), isolated from a smear-ripened cheese.</title>
        <authorList>
            <consortium name="US DOE Joint Genome Institute (JGI-PGF)"/>
            <person name="Walter F."/>
            <person name="Albersmeier A."/>
            <person name="Kalinowski J."/>
            <person name="Ruckert C."/>
        </authorList>
    </citation>
    <scope>NUCLEOTIDE SEQUENCE</scope>
    <source>
        <strain evidence="4">CGMCC 4.7299</strain>
    </source>
</reference>
<dbReference type="InterPro" id="IPR001031">
    <property type="entry name" value="Thioesterase"/>
</dbReference>
<evidence type="ECO:0000256" key="1">
    <source>
        <dbReference type="ARBA" id="ARBA00007169"/>
    </source>
</evidence>
<dbReference type="InterPro" id="IPR029058">
    <property type="entry name" value="AB_hydrolase_fold"/>
</dbReference>
<name>A0A8J3BUN8_9ACTN</name>
<dbReference type="Gene3D" id="3.40.50.1820">
    <property type="entry name" value="alpha/beta hydrolase"/>
    <property type="match status" value="1"/>
</dbReference>